<keyword evidence="3" id="KW-1185">Reference proteome</keyword>
<keyword evidence="1" id="KW-0732">Signal</keyword>
<feature type="chain" id="PRO_5025579075" description="Ubiquitin 3 binding protein But2 C-terminal domain-containing protein" evidence="1">
    <location>
        <begin position="21"/>
        <end position="194"/>
    </location>
</feature>
<feature type="signal peptide" evidence="1">
    <location>
        <begin position="1"/>
        <end position="20"/>
    </location>
</feature>
<proteinExistence type="predicted"/>
<reference evidence="2" key="1">
    <citation type="submission" date="2020-01" db="EMBL/GenBank/DDBJ databases">
        <authorList>
            <consortium name="DOE Joint Genome Institute"/>
            <person name="Haridas S."/>
            <person name="Albert R."/>
            <person name="Binder M."/>
            <person name="Bloem J."/>
            <person name="Labutti K."/>
            <person name="Salamov A."/>
            <person name="Andreopoulos B."/>
            <person name="Baker S.E."/>
            <person name="Barry K."/>
            <person name="Bills G."/>
            <person name="Bluhm B.H."/>
            <person name="Cannon C."/>
            <person name="Castanera R."/>
            <person name="Culley D.E."/>
            <person name="Daum C."/>
            <person name="Ezra D."/>
            <person name="Gonzalez J.B."/>
            <person name="Henrissat B."/>
            <person name="Kuo A."/>
            <person name="Liang C."/>
            <person name="Lipzen A."/>
            <person name="Lutzoni F."/>
            <person name="Magnuson J."/>
            <person name="Mondo S."/>
            <person name="Nolan M."/>
            <person name="Ohm R."/>
            <person name="Pangilinan J."/>
            <person name="Park H.-J."/>
            <person name="Ramirez L."/>
            <person name="Alfaro M."/>
            <person name="Sun H."/>
            <person name="Tritt A."/>
            <person name="Yoshinaga Y."/>
            <person name="Zwiers L.-H."/>
            <person name="Turgeon B.G."/>
            <person name="Goodwin S.B."/>
            <person name="Spatafora J.W."/>
            <person name="Crous P.W."/>
            <person name="Grigoriev I.V."/>
        </authorList>
    </citation>
    <scope>NUCLEOTIDE SEQUENCE</scope>
    <source>
        <strain evidence="2">IPT5</strain>
    </source>
</reference>
<sequence>MARPSVLLAWLVCSFVSVTARTLAKAADSDDSQVEVHVRPLAPSPSSINVQAHELSRAQARSSPYKDSIQILYKENVYSYAHGWSVYFGPQGIPVNPCYAAPFERVYDVVEEKPAVLSSLIDDLPFTPKEKWPGIRPLYDGVNCSIAGSGESLPILACGEVLSVEFQREPGHDDITTCRDGYRFRRAYYAEYTA</sequence>
<evidence type="ECO:0000313" key="3">
    <source>
        <dbReference type="Proteomes" id="UP000799423"/>
    </source>
</evidence>
<dbReference type="EMBL" id="MU006365">
    <property type="protein sequence ID" value="KAF2844751.1"/>
    <property type="molecule type" value="Genomic_DNA"/>
</dbReference>
<organism evidence="2 3">
    <name type="scientific">Plenodomus tracheiphilus IPT5</name>
    <dbReference type="NCBI Taxonomy" id="1408161"/>
    <lineage>
        <taxon>Eukaryota</taxon>
        <taxon>Fungi</taxon>
        <taxon>Dikarya</taxon>
        <taxon>Ascomycota</taxon>
        <taxon>Pezizomycotina</taxon>
        <taxon>Dothideomycetes</taxon>
        <taxon>Pleosporomycetidae</taxon>
        <taxon>Pleosporales</taxon>
        <taxon>Pleosporineae</taxon>
        <taxon>Leptosphaeriaceae</taxon>
        <taxon>Plenodomus</taxon>
    </lineage>
</organism>
<dbReference type="OrthoDB" id="3656653at2759"/>
<dbReference type="AlphaFoldDB" id="A0A6A7ANF0"/>
<dbReference type="Proteomes" id="UP000799423">
    <property type="component" value="Unassembled WGS sequence"/>
</dbReference>
<name>A0A6A7ANF0_9PLEO</name>
<protein>
    <recommendedName>
        <fullName evidence="4">Ubiquitin 3 binding protein But2 C-terminal domain-containing protein</fullName>
    </recommendedName>
</protein>
<gene>
    <name evidence="2" type="ORF">T440DRAFT_302843</name>
</gene>
<accession>A0A6A7ANF0</accession>
<evidence type="ECO:0008006" key="4">
    <source>
        <dbReference type="Google" id="ProtNLM"/>
    </source>
</evidence>
<evidence type="ECO:0000313" key="2">
    <source>
        <dbReference type="EMBL" id="KAF2844751.1"/>
    </source>
</evidence>
<evidence type="ECO:0000256" key="1">
    <source>
        <dbReference type="SAM" id="SignalP"/>
    </source>
</evidence>